<evidence type="ECO:0000256" key="8">
    <source>
        <dbReference type="ARBA" id="ARBA00047811"/>
    </source>
</evidence>
<dbReference type="GO" id="GO:0007346">
    <property type="term" value="P:regulation of mitotic cell cycle"/>
    <property type="evidence" value="ECO:0007669"/>
    <property type="project" value="TreeGrafter"/>
</dbReference>
<evidence type="ECO:0000256" key="2">
    <source>
        <dbReference type="ARBA" id="ARBA00012425"/>
    </source>
</evidence>
<feature type="region of interest" description="Disordered" evidence="10">
    <location>
        <begin position="1"/>
        <end position="103"/>
    </location>
</feature>
<gene>
    <name evidence="12" type="ORF">BG006_011065</name>
</gene>
<feature type="domain" description="Protein kinase" evidence="11">
    <location>
        <begin position="121"/>
        <end position="405"/>
    </location>
</feature>
<dbReference type="FunFam" id="3.30.200.20:FF:000054">
    <property type="entry name" value="Cyclin-dependent kinase 11B"/>
    <property type="match status" value="1"/>
</dbReference>
<evidence type="ECO:0000313" key="13">
    <source>
        <dbReference type="Proteomes" id="UP000696485"/>
    </source>
</evidence>
<feature type="compositionally biased region" description="Low complexity" evidence="10">
    <location>
        <begin position="44"/>
        <end position="58"/>
    </location>
</feature>
<dbReference type="InterPro" id="IPR011009">
    <property type="entry name" value="Kinase-like_dom_sf"/>
</dbReference>
<keyword evidence="13" id="KW-1185">Reference proteome</keyword>
<dbReference type="Gene3D" id="3.30.200.20">
    <property type="entry name" value="Phosphorylase Kinase, domain 1"/>
    <property type="match status" value="1"/>
</dbReference>
<keyword evidence="6" id="KW-0418">Kinase</keyword>
<keyword evidence="5" id="KW-0547">Nucleotide-binding</keyword>
<evidence type="ECO:0000256" key="3">
    <source>
        <dbReference type="ARBA" id="ARBA00022527"/>
    </source>
</evidence>
<feature type="compositionally biased region" description="Basic and acidic residues" evidence="10">
    <location>
        <begin position="82"/>
        <end position="94"/>
    </location>
</feature>
<dbReference type="FunFam" id="1.10.510.10:FF:000533">
    <property type="entry name" value="cyclin-dependent kinase 10"/>
    <property type="match status" value="1"/>
</dbReference>
<dbReference type="AlphaFoldDB" id="A0A9P5SF86"/>
<dbReference type="PANTHER" id="PTHR24056">
    <property type="entry name" value="CELL DIVISION PROTEIN KINASE"/>
    <property type="match status" value="1"/>
</dbReference>
<organism evidence="12 13">
    <name type="scientific">Podila minutissima</name>
    <dbReference type="NCBI Taxonomy" id="64525"/>
    <lineage>
        <taxon>Eukaryota</taxon>
        <taxon>Fungi</taxon>
        <taxon>Fungi incertae sedis</taxon>
        <taxon>Mucoromycota</taxon>
        <taxon>Mortierellomycotina</taxon>
        <taxon>Mortierellomycetes</taxon>
        <taxon>Mortierellales</taxon>
        <taxon>Mortierellaceae</taxon>
        <taxon>Podila</taxon>
    </lineage>
</organism>
<evidence type="ECO:0000313" key="12">
    <source>
        <dbReference type="EMBL" id="KAF9325473.1"/>
    </source>
</evidence>
<keyword evidence="3" id="KW-0723">Serine/threonine-protein kinase</keyword>
<dbReference type="SMART" id="SM00220">
    <property type="entry name" value="S_TKc"/>
    <property type="match status" value="1"/>
</dbReference>
<dbReference type="InterPro" id="IPR000719">
    <property type="entry name" value="Prot_kinase_dom"/>
</dbReference>
<evidence type="ECO:0000256" key="9">
    <source>
        <dbReference type="ARBA" id="ARBA00048367"/>
    </source>
</evidence>
<dbReference type="GO" id="GO:0040019">
    <property type="term" value="P:positive regulation of embryonic development"/>
    <property type="evidence" value="ECO:0007669"/>
    <property type="project" value="UniProtKB-ARBA"/>
</dbReference>
<evidence type="ECO:0000256" key="5">
    <source>
        <dbReference type="ARBA" id="ARBA00022741"/>
    </source>
</evidence>
<dbReference type="InterPro" id="IPR050108">
    <property type="entry name" value="CDK"/>
</dbReference>
<comment type="caution">
    <text evidence="12">The sequence shown here is derived from an EMBL/GenBank/DDBJ whole genome shotgun (WGS) entry which is preliminary data.</text>
</comment>
<dbReference type="GO" id="GO:0004693">
    <property type="term" value="F:cyclin-dependent protein serine/threonine kinase activity"/>
    <property type="evidence" value="ECO:0007669"/>
    <property type="project" value="UniProtKB-EC"/>
</dbReference>
<protein>
    <recommendedName>
        <fullName evidence="2">cyclin-dependent kinase</fullName>
        <ecNumber evidence="2">2.7.11.22</ecNumber>
    </recommendedName>
</protein>
<evidence type="ECO:0000256" key="6">
    <source>
        <dbReference type="ARBA" id="ARBA00022777"/>
    </source>
</evidence>
<comment type="catalytic activity">
    <reaction evidence="8">
        <text>L-threonyl-[protein] + ATP = O-phospho-L-threonyl-[protein] + ADP + H(+)</text>
        <dbReference type="Rhea" id="RHEA:46608"/>
        <dbReference type="Rhea" id="RHEA-COMP:11060"/>
        <dbReference type="Rhea" id="RHEA-COMP:11605"/>
        <dbReference type="ChEBI" id="CHEBI:15378"/>
        <dbReference type="ChEBI" id="CHEBI:30013"/>
        <dbReference type="ChEBI" id="CHEBI:30616"/>
        <dbReference type="ChEBI" id="CHEBI:61977"/>
        <dbReference type="ChEBI" id="CHEBI:456216"/>
        <dbReference type="EC" id="2.7.11.22"/>
    </reaction>
</comment>
<comment type="similarity">
    <text evidence="1">Belongs to the protein kinase superfamily. CMGC Ser/Thr protein kinase family. CDC2/CDKX subfamily.</text>
</comment>
<sequence>MDAASSKWAREPSSDEDEEKQRQLKRKREKRFKKSTDSPAFRESSGTPTPTAAPPSAARKPLEVEDDALSYHEYPEESGQDDYNRKQESSEPDHTPPAYHIEVPDVPQHPVLMGCRSVENYEKLNRLAEGSYGVVYRARDRGTGEIVALKKLKLDQERNGFPITSLREVYTLLLAKHPHIVNVREIVVGDTLTQIFIVMDFIEHDLKELMSNMRAPFLQSEVKTLMLQLLSATELLHENWILHRDLKTSNLLLNNQGEMKVADFGLARRYGEPQGVMTQPVVTLWYRAPELLLGSKHYTTAIDMWSIGCIFAEFVNNEPLLPAKSEAEQLEKIFKLLGMPSDKIWPGYSKLPLASHVPNFSQPYNLLRTRLPYLTENGLDLMSKMLTYDPNKRITAEEALQHPYFSSTKKVASPSAPQAVHGQGYDEEESGGLFNYANQESTAFRLKLK</sequence>
<comment type="catalytic activity">
    <reaction evidence="9">
        <text>L-seryl-[protein] + ATP = O-phospho-L-seryl-[protein] + ADP + H(+)</text>
        <dbReference type="Rhea" id="RHEA:17989"/>
        <dbReference type="Rhea" id="RHEA-COMP:9863"/>
        <dbReference type="Rhea" id="RHEA-COMP:11604"/>
        <dbReference type="ChEBI" id="CHEBI:15378"/>
        <dbReference type="ChEBI" id="CHEBI:29999"/>
        <dbReference type="ChEBI" id="CHEBI:30616"/>
        <dbReference type="ChEBI" id="CHEBI:83421"/>
        <dbReference type="ChEBI" id="CHEBI:456216"/>
        <dbReference type="EC" id="2.7.11.22"/>
    </reaction>
</comment>
<dbReference type="Proteomes" id="UP000696485">
    <property type="component" value="Unassembled WGS sequence"/>
</dbReference>
<dbReference type="InterPro" id="IPR045267">
    <property type="entry name" value="CDK11/PITSLRE_STKc"/>
</dbReference>
<dbReference type="Pfam" id="PF00069">
    <property type="entry name" value="Pkinase"/>
    <property type="match status" value="1"/>
</dbReference>
<keyword evidence="7" id="KW-0067">ATP-binding</keyword>
<dbReference type="SUPFAM" id="SSF56112">
    <property type="entry name" value="Protein kinase-like (PK-like)"/>
    <property type="match status" value="1"/>
</dbReference>
<dbReference type="Gene3D" id="1.10.510.10">
    <property type="entry name" value="Transferase(Phosphotransferase) domain 1"/>
    <property type="match status" value="1"/>
</dbReference>
<evidence type="ECO:0000256" key="7">
    <source>
        <dbReference type="ARBA" id="ARBA00022840"/>
    </source>
</evidence>
<evidence type="ECO:0000259" key="11">
    <source>
        <dbReference type="PROSITE" id="PS50011"/>
    </source>
</evidence>
<dbReference type="CDD" id="cd07843">
    <property type="entry name" value="STKc_CDC2L1"/>
    <property type="match status" value="1"/>
</dbReference>
<dbReference type="EMBL" id="JAAAUY010000920">
    <property type="protein sequence ID" value="KAF9325473.1"/>
    <property type="molecule type" value="Genomic_DNA"/>
</dbReference>
<name>A0A9P5SF86_9FUNG</name>
<dbReference type="GO" id="GO:0005524">
    <property type="term" value="F:ATP binding"/>
    <property type="evidence" value="ECO:0007669"/>
    <property type="project" value="UniProtKB-KW"/>
</dbReference>
<feature type="compositionally biased region" description="Basic residues" evidence="10">
    <location>
        <begin position="23"/>
        <end position="33"/>
    </location>
</feature>
<evidence type="ECO:0000256" key="1">
    <source>
        <dbReference type="ARBA" id="ARBA00006485"/>
    </source>
</evidence>
<dbReference type="PANTHER" id="PTHR24056:SF107">
    <property type="entry name" value="CYCLIN-DEPENDENT KINASE 11A-RELATED"/>
    <property type="match status" value="1"/>
</dbReference>
<dbReference type="GO" id="GO:0005634">
    <property type="term" value="C:nucleus"/>
    <property type="evidence" value="ECO:0007669"/>
    <property type="project" value="TreeGrafter"/>
</dbReference>
<dbReference type="PROSITE" id="PS50011">
    <property type="entry name" value="PROTEIN_KINASE_DOM"/>
    <property type="match status" value="1"/>
</dbReference>
<accession>A0A9P5SF86</accession>
<evidence type="ECO:0000256" key="10">
    <source>
        <dbReference type="SAM" id="MobiDB-lite"/>
    </source>
</evidence>
<proteinExistence type="inferred from homology"/>
<dbReference type="PROSITE" id="PS00108">
    <property type="entry name" value="PROTEIN_KINASE_ST"/>
    <property type="match status" value="1"/>
</dbReference>
<dbReference type="InterPro" id="IPR008271">
    <property type="entry name" value="Ser/Thr_kinase_AS"/>
</dbReference>
<dbReference type="EC" id="2.7.11.22" evidence="2"/>
<evidence type="ECO:0000256" key="4">
    <source>
        <dbReference type="ARBA" id="ARBA00022679"/>
    </source>
</evidence>
<reference evidence="12" key="1">
    <citation type="journal article" date="2020" name="Fungal Divers.">
        <title>Resolving the Mortierellaceae phylogeny through synthesis of multi-gene phylogenetics and phylogenomics.</title>
        <authorList>
            <person name="Vandepol N."/>
            <person name="Liber J."/>
            <person name="Desiro A."/>
            <person name="Na H."/>
            <person name="Kennedy M."/>
            <person name="Barry K."/>
            <person name="Grigoriev I.V."/>
            <person name="Miller A.N."/>
            <person name="O'Donnell K."/>
            <person name="Stajich J.E."/>
            <person name="Bonito G."/>
        </authorList>
    </citation>
    <scope>NUCLEOTIDE SEQUENCE</scope>
    <source>
        <strain evidence="12">NVP1</strain>
    </source>
</reference>
<keyword evidence="4" id="KW-0808">Transferase</keyword>